<evidence type="ECO:0000313" key="2">
    <source>
        <dbReference type="Proteomes" id="UP000247480"/>
    </source>
</evidence>
<organism evidence="1 2">
    <name type="scientific">Pseudomonas syringae pv. actinidiae</name>
    <dbReference type="NCBI Taxonomy" id="103796"/>
    <lineage>
        <taxon>Bacteria</taxon>
        <taxon>Pseudomonadati</taxon>
        <taxon>Pseudomonadota</taxon>
        <taxon>Gammaproteobacteria</taxon>
        <taxon>Pseudomonadales</taxon>
        <taxon>Pseudomonadaceae</taxon>
        <taxon>Pseudomonas</taxon>
        <taxon>Pseudomonas syringae</taxon>
    </lineage>
</organism>
<name>A0A2V0QLY6_PSESF</name>
<reference evidence="1 2" key="1">
    <citation type="submission" date="2018-04" db="EMBL/GenBank/DDBJ databases">
        <title>Draft genome sequence of Pseudomonas syringae pv. actinidiae biovar 1 strains isolated from kiwifruit in Kagawa prefecture.</title>
        <authorList>
            <person name="Tabuchi M."/>
            <person name="Saito M."/>
            <person name="Fujiwara S."/>
            <person name="Sasa N."/>
            <person name="Akimitsu K."/>
            <person name="Gomi K."/>
            <person name="Konishi-Sugita S."/>
            <person name="Hamano K."/>
            <person name="Kataoka I."/>
        </authorList>
    </citation>
    <scope>NUCLEOTIDE SEQUENCE [LARGE SCALE GENOMIC DNA]</scope>
    <source>
        <strain evidence="1 2">MAFF212206</strain>
    </source>
</reference>
<dbReference type="Proteomes" id="UP000247480">
    <property type="component" value="Unassembled WGS sequence"/>
</dbReference>
<accession>A0A2V0QLY6</accession>
<comment type="caution">
    <text evidence="1">The sequence shown here is derived from an EMBL/GenBank/DDBJ whole genome shotgun (WGS) entry which is preliminary data.</text>
</comment>
<proteinExistence type="predicted"/>
<evidence type="ECO:0000313" key="1">
    <source>
        <dbReference type="EMBL" id="GBH13857.1"/>
    </source>
</evidence>
<dbReference type="AlphaFoldDB" id="A0A2V0QLY6"/>
<protein>
    <submittedName>
        <fullName evidence="1">Uncharacterized protein</fullName>
    </submittedName>
</protein>
<dbReference type="EMBL" id="BGJZ01000387">
    <property type="protein sequence ID" value="GBH13857.1"/>
    <property type="molecule type" value="Genomic_DNA"/>
</dbReference>
<gene>
    <name evidence="1" type="ORF">KPSA1_07351</name>
</gene>
<sequence length="47" mass="4780">MSGVACCSPSALIMPCRRRVCSLSSVGFGSISKLLFQVSGSSQGRAG</sequence>